<evidence type="ECO:0000313" key="4">
    <source>
        <dbReference type="EMBL" id="KAL1491497.1"/>
    </source>
</evidence>
<keyword evidence="5" id="KW-1185">Reference proteome</keyword>
<protein>
    <recommendedName>
        <fullName evidence="6">Golgi membrane protein 1</fullName>
    </recommendedName>
</protein>
<organism evidence="4 5">
    <name type="scientific">Hypothenemus hampei</name>
    <name type="common">Coffee berry borer</name>
    <dbReference type="NCBI Taxonomy" id="57062"/>
    <lineage>
        <taxon>Eukaryota</taxon>
        <taxon>Metazoa</taxon>
        <taxon>Ecdysozoa</taxon>
        <taxon>Arthropoda</taxon>
        <taxon>Hexapoda</taxon>
        <taxon>Insecta</taxon>
        <taxon>Pterygota</taxon>
        <taxon>Neoptera</taxon>
        <taxon>Endopterygota</taxon>
        <taxon>Coleoptera</taxon>
        <taxon>Polyphaga</taxon>
        <taxon>Cucujiformia</taxon>
        <taxon>Curculionidae</taxon>
        <taxon>Scolytinae</taxon>
        <taxon>Hypothenemus</taxon>
    </lineage>
</organism>
<feature type="coiled-coil region" evidence="1">
    <location>
        <begin position="77"/>
        <end position="226"/>
    </location>
</feature>
<sequence length="395" mass="44790">MFTENLDMGINSSGTRAIRSPKTKLFLYICAVLVITGLIACYNSTLTQLEEVKKSQAVCGQQQENLSMQLQVISDYKQKLEKSLKNERAEHQQTKNDWEMKINEEKIRNEKESKDALMKYNSLQQHFKLLQTEFDDFKEESGNTQKKQLEEINSLQAKLKEVEEELKKVVASKESIKTQYTEVELENIQLKKDLQKTGKNESQQQIKFYSEQYRILEEKYETLKQKCGEPVGDSANKPSEIAAVNLPAVKLAENPSSSTKALPKISPSEGVLNGVPPLNVPSVTPESAKKVNLKPPQGVVDPPDNQNEQPQLESQKRDDPDKDNGAQEILDEPQEGQGIAFADEGLKLGLNNFDQKRNEIDNKKHDDQDYKREDEGDDDIDDYGQARGEEVAVRN</sequence>
<evidence type="ECO:0000256" key="3">
    <source>
        <dbReference type="SAM" id="Phobius"/>
    </source>
</evidence>
<keyword evidence="3" id="KW-1133">Transmembrane helix</keyword>
<feature type="transmembrane region" description="Helical" evidence="3">
    <location>
        <begin position="25"/>
        <end position="45"/>
    </location>
</feature>
<keyword evidence="3" id="KW-0472">Membrane</keyword>
<feature type="compositionally biased region" description="Polar residues" evidence="2">
    <location>
        <begin position="304"/>
        <end position="313"/>
    </location>
</feature>
<dbReference type="Proteomes" id="UP001566132">
    <property type="component" value="Unassembled WGS sequence"/>
</dbReference>
<feature type="compositionally biased region" description="Basic and acidic residues" evidence="2">
    <location>
        <begin position="354"/>
        <end position="374"/>
    </location>
</feature>
<evidence type="ECO:0008006" key="6">
    <source>
        <dbReference type="Google" id="ProtNLM"/>
    </source>
</evidence>
<dbReference type="AlphaFoldDB" id="A0ABD1EA40"/>
<reference evidence="4 5" key="1">
    <citation type="submission" date="2024-05" db="EMBL/GenBank/DDBJ databases">
        <title>Genetic variation in Jamaican populations of the coffee berry borer (Hypothenemus hampei).</title>
        <authorList>
            <person name="Errbii M."/>
            <person name="Myrie A."/>
        </authorList>
    </citation>
    <scope>NUCLEOTIDE SEQUENCE [LARGE SCALE GENOMIC DNA]</scope>
    <source>
        <strain evidence="4">JA-Hopewell-2020-01-JO</strain>
        <tissue evidence="4">Whole body</tissue>
    </source>
</reference>
<evidence type="ECO:0000256" key="2">
    <source>
        <dbReference type="SAM" id="MobiDB-lite"/>
    </source>
</evidence>
<evidence type="ECO:0000313" key="5">
    <source>
        <dbReference type="Proteomes" id="UP001566132"/>
    </source>
</evidence>
<accession>A0ABD1EA40</accession>
<comment type="caution">
    <text evidence="4">The sequence shown here is derived from an EMBL/GenBank/DDBJ whole genome shotgun (WGS) entry which is preliminary data.</text>
</comment>
<name>A0ABD1EA40_HYPHA</name>
<dbReference type="EMBL" id="JBDJPC010000009">
    <property type="protein sequence ID" value="KAL1491497.1"/>
    <property type="molecule type" value="Genomic_DNA"/>
</dbReference>
<feature type="compositionally biased region" description="Basic and acidic residues" evidence="2">
    <location>
        <begin position="314"/>
        <end position="325"/>
    </location>
</feature>
<feature type="region of interest" description="Disordered" evidence="2">
    <location>
        <begin position="246"/>
        <end position="395"/>
    </location>
</feature>
<evidence type="ECO:0000256" key="1">
    <source>
        <dbReference type="SAM" id="Coils"/>
    </source>
</evidence>
<keyword evidence="3" id="KW-0812">Transmembrane</keyword>
<gene>
    <name evidence="4" type="ORF">ABEB36_012086</name>
</gene>
<proteinExistence type="predicted"/>
<keyword evidence="1" id="KW-0175">Coiled coil</keyword>